<feature type="non-terminal residue" evidence="2">
    <location>
        <position position="105"/>
    </location>
</feature>
<dbReference type="InterPro" id="IPR050892">
    <property type="entry name" value="ADP-ribose_metab_enzymes"/>
</dbReference>
<gene>
    <name evidence="2" type="ORF">B1A_17339</name>
</gene>
<dbReference type="PANTHER" id="PTHR12521:SF0">
    <property type="entry name" value="ADP-RIBOSE GLYCOHYDROLASE OARD1"/>
    <property type="match status" value="1"/>
</dbReference>
<dbReference type="InterPro" id="IPR002589">
    <property type="entry name" value="Macro_dom"/>
</dbReference>
<dbReference type="SUPFAM" id="SSF52949">
    <property type="entry name" value="Macro domain-like"/>
    <property type="match status" value="1"/>
</dbReference>
<dbReference type="PROSITE" id="PS51154">
    <property type="entry name" value="MACRO"/>
    <property type="match status" value="1"/>
</dbReference>
<proteinExistence type="predicted"/>
<dbReference type="PANTHER" id="PTHR12521">
    <property type="entry name" value="PROTEIN C6ORF130"/>
    <property type="match status" value="1"/>
</dbReference>
<protein>
    <recommendedName>
        <fullName evidence="1">Macro domain-containing protein</fullName>
    </recommendedName>
</protein>
<feature type="domain" description="Macro" evidence="1">
    <location>
        <begin position="1"/>
        <end position="105"/>
    </location>
</feature>
<reference evidence="2" key="1">
    <citation type="submission" date="2013-08" db="EMBL/GenBank/DDBJ databases">
        <authorList>
            <person name="Mendez C."/>
            <person name="Richter M."/>
            <person name="Ferrer M."/>
            <person name="Sanchez J."/>
        </authorList>
    </citation>
    <scope>NUCLEOTIDE SEQUENCE</scope>
</reference>
<dbReference type="GO" id="GO:0140291">
    <property type="term" value="P:peptidyl-glutamate ADP-deribosylation"/>
    <property type="evidence" value="ECO:0007669"/>
    <property type="project" value="TreeGrafter"/>
</dbReference>
<reference evidence="2" key="2">
    <citation type="journal article" date="2014" name="ISME J.">
        <title>Microbial stratification in low pH oxic and suboxic macroscopic growths along an acid mine drainage.</title>
        <authorList>
            <person name="Mendez-Garcia C."/>
            <person name="Mesa V."/>
            <person name="Sprenger R.R."/>
            <person name="Richter M."/>
            <person name="Diez M.S."/>
            <person name="Solano J."/>
            <person name="Bargiela R."/>
            <person name="Golyshina O.V."/>
            <person name="Manteca A."/>
            <person name="Ramos J.L."/>
            <person name="Gallego J.R."/>
            <person name="Llorente I."/>
            <person name="Martins Dos Santos V.A."/>
            <person name="Jensen O.N."/>
            <person name="Pelaez A.I."/>
            <person name="Sanchez J."/>
            <person name="Ferrer M."/>
        </authorList>
    </citation>
    <scope>NUCLEOTIDE SEQUENCE</scope>
</reference>
<accession>T1A7Q3</accession>
<evidence type="ECO:0000313" key="2">
    <source>
        <dbReference type="EMBL" id="EQD37885.1"/>
    </source>
</evidence>
<dbReference type="Gene3D" id="3.40.220.10">
    <property type="entry name" value="Leucine Aminopeptidase, subunit E, domain 1"/>
    <property type="match status" value="1"/>
</dbReference>
<dbReference type="AlphaFoldDB" id="T1A7Q3"/>
<sequence>MSPIERHVGDLLDVKTGIIVHGCNARGTMGAGVAKAVKARYPGAYHLYRGMHKGPGLTVGHIIPYEVPTLVARTELLIVNAITQENYGTDKRQVDYEGLYRCFSQ</sequence>
<dbReference type="InterPro" id="IPR043472">
    <property type="entry name" value="Macro_dom-like"/>
</dbReference>
<comment type="caution">
    <text evidence="2">The sequence shown here is derived from an EMBL/GenBank/DDBJ whole genome shotgun (WGS) entry which is preliminary data.</text>
</comment>
<dbReference type="EMBL" id="AUZX01012756">
    <property type="protein sequence ID" value="EQD37885.1"/>
    <property type="molecule type" value="Genomic_DNA"/>
</dbReference>
<name>T1A7Q3_9ZZZZ</name>
<organism evidence="2">
    <name type="scientific">mine drainage metagenome</name>
    <dbReference type="NCBI Taxonomy" id="410659"/>
    <lineage>
        <taxon>unclassified sequences</taxon>
        <taxon>metagenomes</taxon>
        <taxon>ecological metagenomes</taxon>
    </lineage>
</organism>
<evidence type="ECO:0000259" key="1">
    <source>
        <dbReference type="PROSITE" id="PS51154"/>
    </source>
</evidence>